<dbReference type="GO" id="GO:0008284">
    <property type="term" value="P:positive regulation of cell population proliferation"/>
    <property type="evidence" value="ECO:0007669"/>
    <property type="project" value="TreeGrafter"/>
</dbReference>
<dbReference type="Ensembl" id="ENSMMDT00005029365.1">
    <property type="protein sequence ID" value="ENSMMDP00005028681.1"/>
    <property type="gene ID" value="ENSMMDG00005013686.1"/>
</dbReference>
<evidence type="ECO:0000256" key="3">
    <source>
        <dbReference type="PROSITE-ProRule" id="PRU00076"/>
    </source>
</evidence>
<name>A0A667Z6A1_9TELE</name>
<dbReference type="GO" id="GO:0045840">
    <property type="term" value="P:positive regulation of mitotic nuclear division"/>
    <property type="evidence" value="ECO:0007669"/>
    <property type="project" value="TreeGrafter"/>
</dbReference>
<dbReference type="GeneTree" id="ENSGT00940000175594"/>
<evidence type="ECO:0000313" key="7">
    <source>
        <dbReference type="Proteomes" id="UP000472263"/>
    </source>
</evidence>
<organism evidence="6 7">
    <name type="scientific">Myripristis murdjan</name>
    <name type="common">pinecone soldierfish</name>
    <dbReference type="NCBI Taxonomy" id="586833"/>
    <lineage>
        <taxon>Eukaryota</taxon>
        <taxon>Metazoa</taxon>
        <taxon>Chordata</taxon>
        <taxon>Craniata</taxon>
        <taxon>Vertebrata</taxon>
        <taxon>Euteleostomi</taxon>
        <taxon>Actinopterygii</taxon>
        <taxon>Neopterygii</taxon>
        <taxon>Teleostei</taxon>
        <taxon>Neoteleostei</taxon>
        <taxon>Acanthomorphata</taxon>
        <taxon>Holocentriformes</taxon>
        <taxon>Holocentridae</taxon>
        <taxon>Myripristis</taxon>
    </lineage>
</organism>
<comment type="caution">
    <text evidence="3">Lacks conserved residue(s) required for the propagation of feature annotation.</text>
</comment>
<keyword evidence="4" id="KW-1133">Transmembrane helix</keyword>
<evidence type="ECO:0000259" key="5">
    <source>
        <dbReference type="PROSITE" id="PS50026"/>
    </source>
</evidence>
<evidence type="ECO:0000256" key="4">
    <source>
        <dbReference type="SAM" id="Phobius"/>
    </source>
</evidence>
<keyword evidence="4" id="KW-0472">Membrane</keyword>
<keyword evidence="4" id="KW-0812">Transmembrane</keyword>
<dbReference type="PROSITE" id="PS00022">
    <property type="entry name" value="EGF_1"/>
    <property type="match status" value="1"/>
</dbReference>
<dbReference type="PANTHER" id="PTHR10740">
    <property type="entry name" value="TRANSFORMING GROWTH FACTOR ALPHA"/>
    <property type="match status" value="1"/>
</dbReference>
<dbReference type="GO" id="GO:0005154">
    <property type="term" value="F:epidermal growth factor receptor binding"/>
    <property type="evidence" value="ECO:0007669"/>
    <property type="project" value="TreeGrafter"/>
</dbReference>
<feature type="disulfide bond" evidence="3">
    <location>
        <begin position="17"/>
        <end position="34"/>
    </location>
</feature>
<reference evidence="6" key="1">
    <citation type="submission" date="2019-06" db="EMBL/GenBank/DDBJ databases">
        <authorList>
            <consortium name="Wellcome Sanger Institute Data Sharing"/>
        </authorList>
    </citation>
    <scope>NUCLEOTIDE SEQUENCE [LARGE SCALE GENOMIC DNA]</scope>
</reference>
<dbReference type="PROSITE" id="PS50026">
    <property type="entry name" value="EGF_3"/>
    <property type="match status" value="1"/>
</dbReference>
<dbReference type="InParanoid" id="A0A667Z6A1"/>
<dbReference type="SUPFAM" id="SSF57196">
    <property type="entry name" value="EGF/Laminin"/>
    <property type="match status" value="1"/>
</dbReference>
<keyword evidence="1 3" id="KW-0245">EGF-like domain</keyword>
<feature type="transmembrane region" description="Helical" evidence="4">
    <location>
        <begin position="60"/>
        <end position="83"/>
    </location>
</feature>
<dbReference type="PANTHER" id="PTHR10740:SF15">
    <property type="entry name" value="EGF-LIKE DOMAIN-CONTAINING PROTEIN"/>
    <property type="match status" value="1"/>
</dbReference>
<evidence type="ECO:0000256" key="2">
    <source>
        <dbReference type="ARBA" id="ARBA00023157"/>
    </source>
</evidence>
<evidence type="ECO:0000313" key="6">
    <source>
        <dbReference type="Ensembl" id="ENSMMDP00005028681.1"/>
    </source>
</evidence>
<feature type="disulfide bond" evidence="3">
    <location>
        <begin position="36"/>
        <end position="45"/>
    </location>
</feature>
<dbReference type="Gene3D" id="2.10.25.10">
    <property type="entry name" value="Laminin"/>
    <property type="match status" value="1"/>
</dbReference>
<keyword evidence="7" id="KW-1185">Reference proteome</keyword>
<dbReference type="AlphaFoldDB" id="A0A667Z6A1"/>
<feature type="domain" description="EGF-like" evidence="5">
    <location>
        <begin position="5"/>
        <end position="46"/>
    </location>
</feature>
<sequence length="110" mass="12102">MMAEHGNLCGEEEATYCMNGGTCYKIPSMDVLSCVCGDNYKGSRCEQFQLLSISSNAGQAGLIAAVVIIVLLILVVGVVVIYYTCKVLRSKSQQNQESSQQQYWKIKPRV</sequence>
<protein>
    <recommendedName>
        <fullName evidence="5">EGF-like domain-containing protein</fullName>
    </recommendedName>
</protein>
<proteinExistence type="predicted"/>
<dbReference type="InterPro" id="IPR000742">
    <property type="entry name" value="EGF"/>
</dbReference>
<dbReference type="GO" id="GO:0005615">
    <property type="term" value="C:extracellular space"/>
    <property type="evidence" value="ECO:0007669"/>
    <property type="project" value="TreeGrafter"/>
</dbReference>
<evidence type="ECO:0000256" key="1">
    <source>
        <dbReference type="ARBA" id="ARBA00022536"/>
    </source>
</evidence>
<dbReference type="GO" id="GO:0008083">
    <property type="term" value="F:growth factor activity"/>
    <property type="evidence" value="ECO:0007669"/>
    <property type="project" value="TreeGrafter"/>
</dbReference>
<keyword evidence="2 3" id="KW-1015">Disulfide bond</keyword>
<dbReference type="GO" id="GO:0007173">
    <property type="term" value="P:epidermal growth factor receptor signaling pathway"/>
    <property type="evidence" value="ECO:0007669"/>
    <property type="project" value="TreeGrafter"/>
</dbReference>
<reference evidence="6" key="3">
    <citation type="submission" date="2025-09" db="UniProtKB">
        <authorList>
            <consortium name="Ensembl"/>
        </authorList>
    </citation>
    <scope>IDENTIFICATION</scope>
</reference>
<reference evidence="6" key="2">
    <citation type="submission" date="2025-08" db="UniProtKB">
        <authorList>
            <consortium name="Ensembl"/>
        </authorList>
    </citation>
    <scope>IDENTIFICATION</scope>
</reference>
<accession>A0A667Z6A1</accession>
<dbReference type="Proteomes" id="UP000472263">
    <property type="component" value="Chromosome 6"/>
</dbReference>